<dbReference type="InterPro" id="IPR027417">
    <property type="entry name" value="P-loop_NTPase"/>
</dbReference>
<keyword evidence="2" id="KW-0378">Hydrolase</keyword>
<sequence length="458" mass="50021">MTEVPDYFRADAFEPEAPANWDDRGLRSHQRIAARFTAYAANKALYVNGMGWHYWDGSRWAPDDRDARTNQVLTDLLKISWQEAISDQALAADVKASMTATGSAGVLTLASRKLFAANVDTDPWMLNCSNGTLDLHTLQLRPHNPADRITKVTTAAYVPHADSETFKTFLESSLPDESVRTFLQRYAGLSLIGRVLEHVLVIATGSGRNGKGVLARAISTAMGDYAITASNSMLIASRYGQKSAGEQASQMRLRGARWAVMSELEKGDKLAEAMTKSLTGGDNIEAKFMGQNPVEFPPSHSFFMLTNDLPSVDADATAVWARLRVVPFDVSFEGREDVTLEERLEADIDAVLSWAIAGLRAYQSEGLAAPAAVMAKTGAYREENDPLALFMGDECVRHPHASVGTTEFAHGYAKWALENAEAPMSPRAIGMHMKQLQGITQTNSGGRKWVGIGFKAED</sequence>
<evidence type="ECO:0000313" key="6">
    <source>
        <dbReference type="Proteomes" id="UP000247980"/>
    </source>
</evidence>
<reference evidence="5 6" key="1">
    <citation type="submission" date="2018-05" db="EMBL/GenBank/DDBJ databases">
        <title>Genetic diversity of glacier-inhabiting Cryobacterium bacteria in China and description of Cryobacterium mengkeensis sp. nov. and Arthrobacter glacialis sp. nov.</title>
        <authorList>
            <person name="Liu Q."/>
            <person name="Xin Y.-H."/>
        </authorList>
    </citation>
    <scope>NUCLEOTIDE SEQUENCE [LARGE SCALE GENOMIC DNA]</scope>
    <source>
        <strain evidence="5 6">B7</strain>
    </source>
</reference>
<dbReference type="NCBIfam" id="TIGR01613">
    <property type="entry name" value="primase_Cterm"/>
    <property type="match status" value="1"/>
</dbReference>
<evidence type="ECO:0000256" key="3">
    <source>
        <dbReference type="ARBA" id="ARBA00022840"/>
    </source>
</evidence>
<dbReference type="InterPro" id="IPR014818">
    <property type="entry name" value="Phage/plasmid_primase_P4_C"/>
</dbReference>
<evidence type="ECO:0000256" key="2">
    <source>
        <dbReference type="ARBA" id="ARBA00022801"/>
    </source>
</evidence>
<dbReference type="InterPro" id="IPR006500">
    <property type="entry name" value="Helicase_put_C_phage/plasmid"/>
</dbReference>
<name>A0A2V5ITE0_9MICC</name>
<dbReference type="PANTHER" id="PTHR35372:SF2">
    <property type="entry name" value="SF3 HELICASE DOMAIN-CONTAINING PROTEIN"/>
    <property type="match status" value="1"/>
</dbReference>
<keyword evidence="1" id="KW-0547">Nucleotide-binding</keyword>
<dbReference type="PANTHER" id="PTHR35372">
    <property type="entry name" value="ATP BINDING PROTEIN-RELATED"/>
    <property type="match status" value="1"/>
</dbReference>
<dbReference type="OrthoDB" id="9763644at2"/>
<dbReference type="SUPFAM" id="SSF52540">
    <property type="entry name" value="P-loop containing nucleoside triphosphate hydrolases"/>
    <property type="match status" value="1"/>
</dbReference>
<feature type="domain" description="SF3 helicase" evidence="4">
    <location>
        <begin position="178"/>
        <end position="341"/>
    </location>
</feature>
<dbReference type="GO" id="GO:0005524">
    <property type="term" value="F:ATP binding"/>
    <property type="evidence" value="ECO:0007669"/>
    <property type="project" value="UniProtKB-KW"/>
</dbReference>
<proteinExistence type="predicted"/>
<dbReference type="RefSeq" id="WP_110483971.1">
    <property type="nucleotide sequence ID" value="NZ_QJVC01000002.1"/>
</dbReference>
<evidence type="ECO:0000256" key="1">
    <source>
        <dbReference type="ARBA" id="ARBA00022741"/>
    </source>
</evidence>
<dbReference type="Pfam" id="PF19263">
    <property type="entry name" value="DUF5906"/>
    <property type="match status" value="1"/>
</dbReference>
<dbReference type="SMART" id="SM00885">
    <property type="entry name" value="D5_N"/>
    <property type="match status" value="1"/>
</dbReference>
<protein>
    <recommendedName>
        <fullName evidence="4">SF3 helicase domain-containing protein</fullName>
    </recommendedName>
</protein>
<dbReference type="Pfam" id="PF08706">
    <property type="entry name" value="D5_N"/>
    <property type="match status" value="1"/>
</dbReference>
<dbReference type="InterPro" id="IPR045455">
    <property type="entry name" value="NrS-1_pol-like_helicase"/>
</dbReference>
<evidence type="ECO:0000313" key="5">
    <source>
        <dbReference type="EMBL" id="PYI39798.1"/>
    </source>
</evidence>
<evidence type="ECO:0000259" key="4">
    <source>
        <dbReference type="PROSITE" id="PS51206"/>
    </source>
</evidence>
<gene>
    <name evidence="5" type="ORF">CVS30_03825</name>
</gene>
<dbReference type="AlphaFoldDB" id="A0A2V5ITE0"/>
<keyword evidence="6" id="KW-1185">Reference proteome</keyword>
<dbReference type="InterPro" id="IPR051620">
    <property type="entry name" value="ORF904-like_C"/>
</dbReference>
<dbReference type="InterPro" id="IPR014015">
    <property type="entry name" value="Helicase_SF3_DNA-vir"/>
</dbReference>
<dbReference type="Gene3D" id="3.40.50.300">
    <property type="entry name" value="P-loop containing nucleotide triphosphate hydrolases"/>
    <property type="match status" value="1"/>
</dbReference>
<dbReference type="EMBL" id="QJVC01000002">
    <property type="protein sequence ID" value="PYI39798.1"/>
    <property type="molecule type" value="Genomic_DNA"/>
</dbReference>
<dbReference type="GO" id="GO:0016787">
    <property type="term" value="F:hydrolase activity"/>
    <property type="evidence" value="ECO:0007669"/>
    <property type="project" value="UniProtKB-KW"/>
</dbReference>
<dbReference type="Proteomes" id="UP000247980">
    <property type="component" value="Unassembled WGS sequence"/>
</dbReference>
<dbReference type="PROSITE" id="PS51206">
    <property type="entry name" value="SF3_HELICASE_1"/>
    <property type="match status" value="1"/>
</dbReference>
<comment type="caution">
    <text evidence="5">The sequence shown here is derived from an EMBL/GenBank/DDBJ whole genome shotgun (WGS) entry which is preliminary data.</text>
</comment>
<accession>A0A2V5ITE0</accession>
<organism evidence="5 6">
    <name type="scientific">Arthrobacter psychrolactophilus</name>
    <dbReference type="NCBI Taxonomy" id="92442"/>
    <lineage>
        <taxon>Bacteria</taxon>
        <taxon>Bacillati</taxon>
        <taxon>Actinomycetota</taxon>
        <taxon>Actinomycetes</taxon>
        <taxon>Micrococcales</taxon>
        <taxon>Micrococcaceae</taxon>
        <taxon>Arthrobacter</taxon>
    </lineage>
</organism>
<keyword evidence="3" id="KW-0067">ATP-binding</keyword>